<keyword evidence="2" id="KW-0184">Conjugation</keyword>
<dbReference type="Pfam" id="PF03389">
    <property type="entry name" value="MobA_MobL"/>
    <property type="match status" value="1"/>
</dbReference>
<organism evidence="4 5">
    <name type="scientific">Marinospirillum insulare</name>
    <dbReference type="NCBI Taxonomy" id="217169"/>
    <lineage>
        <taxon>Bacteria</taxon>
        <taxon>Pseudomonadati</taxon>
        <taxon>Pseudomonadota</taxon>
        <taxon>Gammaproteobacteria</taxon>
        <taxon>Oceanospirillales</taxon>
        <taxon>Oceanospirillaceae</taxon>
        <taxon>Marinospirillum</taxon>
    </lineage>
</organism>
<evidence type="ECO:0000313" key="5">
    <source>
        <dbReference type="Proteomes" id="UP001156682"/>
    </source>
</evidence>
<reference evidence="5" key="1">
    <citation type="journal article" date="2019" name="Int. J. Syst. Evol. Microbiol.">
        <title>The Global Catalogue of Microorganisms (GCM) 10K type strain sequencing project: providing services to taxonomists for standard genome sequencing and annotation.</title>
        <authorList>
            <consortium name="The Broad Institute Genomics Platform"/>
            <consortium name="The Broad Institute Genome Sequencing Center for Infectious Disease"/>
            <person name="Wu L."/>
            <person name="Ma J."/>
        </authorList>
    </citation>
    <scope>NUCLEOTIDE SEQUENCE [LARGE SCALE GENOMIC DNA]</scope>
    <source>
        <strain evidence="5">NBRC 100033</strain>
    </source>
</reference>
<sequence length="331" mass="37853">MAIFHFHARVVQRSKGKSAVAAAAYRSGTTLVDKRTGKTYDYTDKNDIDGAFIFGWAGCRDELWNTAEATEKRKDSTVAREYIVALPRELDPLKRQALAIELAEEIFIRYGVAVDLCLHGAKSKNPHAHFLTTTREACSTYYELGNKSIVDISNTARKERSLLGYKQQLDSLKSYWCELVNKALELNGFDEEITHRSFKARGILNRKPQIKTYGNPKRVAVNNIIKEYNEVKDELDSLYHEIYLEKLEREKEYQRYLEDVEPPDPEPINLPQSERITFVDQKDDTLSASDRLMAEFEAEWVVEDAANEAAENTRVHNLSGQANNRNNEPGL</sequence>
<dbReference type="Gene3D" id="3.30.930.30">
    <property type="match status" value="1"/>
</dbReference>
<comment type="caution">
    <text evidence="4">The sequence shown here is derived from an EMBL/GenBank/DDBJ whole genome shotgun (WGS) entry which is preliminary data.</text>
</comment>
<gene>
    <name evidence="4" type="ORF">GCM10007878_10320</name>
</gene>
<dbReference type="RefSeq" id="WP_051610069.1">
    <property type="nucleotide sequence ID" value="NZ_BSOR01000016.1"/>
</dbReference>
<protein>
    <recommendedName>
        <fullName evidence="3">MobA/MobL protein domain-containing protein</fullName>
    </recommendedName>
</protein>
<comment type="similarity">
    <text evidence="1">Belongs to the MobA/MobL family.</text>
</comment>
<evidence type="ECO:0000256" key="2">
    <source>
        <dbReference type="ARBA" id="ARBA00022971"/>
    </source>
</evidence>
<evidence type="ECO:0000313" key="4">
    <source>
        <dbReference type="EMBL" id="GLR63597.1"/>
    </source>
</evidence>
<feature type="domain" description="MobA/MobL protein" evidence="3">
    <location>
        <begin position="17"/>
        <end position="211"/>
    </location>
</feature>
<name>A0ABQ5ZX62_9GAMM</name>
<keyword evidence="5" id="KW-1185">Reference proteome</keyword>
<evidence type="ECO:0000256" key="1">
    <source>
        <dbReference type="ARBA" id="ARBA00010873"/>
    </source>
</evidence>
<proteinExistence type="inferred from homology"/>
<dbReference type="InterPro" id="IPR005053">
    <property type="entry name" value="MobA_MobL"/>
</dbReference>
<dbReference type="EMBL" id="BSOR01000016">
    <property type="protein sequence ID" value="GLR63597.1"/>
    <property type="molecule type" value="Genomic_DNA"/>
</dbReference>
<dbReference type="Proteomes" id="UP001156682">
    <property type="component" value="Unassembled WGS sequence"/>
</dbReference>
<accession>A0ABQ5ZX62</accession>
<evidence type="ECO:0000259" key="3">
    <source>
        <dbReference type="Pfam" id="PF03389"/>
    </source>
</evidence>